<keyword evidence="1" id="KW-0472">Membrane</keyword>
<feature type="transmembrane region" description="Helical" evidence="1">
    <location>
        <begin position="74"/>
        <end position="101"/>
    </location>
</feature>
<feature type="transmembrane region" description="Helical" evidence="1">
    <location>
        <begin position="34"/>
        <end position="53"/>
    </location>
</feature>
<dbReference type="OrthoDB" id="9777147at2"/>
<evidence type="ECO:0000313" key="2">
    <source>
        <dbReference type="EMBL" id="EIM58188.1"/>
    </source>
</evidence>
<evidence type="ECO:0000256" key="1">
    <source>
        <dbReference type="SAM" id="Phobius"/>
    </source>
</evidence>
<dbReference type="Proteomes" id="UP000005753">
    <property type="component" value="Chromosome"/>
</dbReference>
<dbReference type="eggNOG" id="COG1183">
    <property type="taxonomic scope" value="Bacteria"/>
</dbReference>
<feature type="transmembrane region" description="Helical" evidence="1">
    <location>
        <begin position="209"/>
        <end position="230"/>
    </location>
</feature>
<dbReference type="HOGENOM" id="CLU_049944_4_0_9"/>
<feature type="transmembrane region" description="Helical" evidence="1">
    <location>
        <begin position="7"/>
        <end position="28"/>
    </location>
</feature>
<reference evidence="2 3" key="2">
    <citation type="submission" date="2012-02" db="EMBL/GenBank/DDBJ databases">
        <title>Improved High-Quality Draft sequence of Eubacterium cellulosolvens 6.</title>
        <authorList>
            <consortium name="US DOE Joint Genome Institute"/>
            <person name="Lucas S."/>
            <person name="Han J."/>
            <person name="Lapidus A."/>
            <person name="Cheng J.-F."/>
            <person name="Goodwin L."/>
            <person name="Pitluck S."/>
            <person name="Peters L."/>
            <person name="Mikhailova N."/>
            <person name="Gu W."/>
            <person name="Detter J.C."/>
            <person name="Han C."/>
            <person name="Tapia R."/>
            <person name="Land M."/>
            <person name="Hauser L."/>
            <person name="Kyrpides N."/>
            <person name="Ivanova N."/>
            <person name="Pagani I."/>
            <person name="Johnson E."/>
            <person name="Mukhopadhyay B."/>
            <person name="Anderson I."/>
            <person name="Woyke T."/>
        </authorList>
    </citation>
    <scope>NUCLEOTIDE SEQUENCE [LARGE SCALE GENOMIC DNA]</scope>
    <source>
        <strain evidence="2 3">6</strain>
    </source>
</reference>
<dbReference type="EMBL" id="CM001487">
    <property type="protein sequence ID" value="EIM58188.1"/>
    <property type="molecule type" value="Genomic_DNA"/>
</dbReference>
<dbReference type="GO" id="GO:0016020">
    <property type="term" value="C:membrane"/>
    <property type="evidence" value="ECO:0007669"/>
    <property type="project" value="InterPro"/>
</dbReference>
<sequence>MIGFYDYSVWLTYLSLLSSTLGILISLHGIGHPYLGIFCLMFSGLCDAFDGRVARTKKNRTDSMKKFGIQIDSLSDLVAFGVLPVCIGEAMAGVGSGISGISRIHFNGQLRSLLPALMVPCMLFYVLTALIRLAYFNVLEEERQKTEVGCRKSYTGLPVTSAALIFPTILLIQYITPFDVTFIYFAFLFITGILFILKFEVPKPGLRGILIMVGIGILEGALLLVGIFFLDHYNI</sequence>
<dbReference type="InterPro" id="IPR000462">
    <property type="entry name" value="CDP-OH_P_trans"/>
</dbReference>
<keyword evidence="1" id="KW-0812">Transmembrane</keyword>
<dbReference type="InterPro" id="IPR043130">
    <property type="entry name" value="CDP-OH_PTrfase_TM_dom"/>
</dbReference>
<gene>
    <name evidence="2" type="ORF">EubceDRAFT1_2462</name>
</gene>
<dbReference type="GO" id="GO:0008654">
    <property type="term" value="P:phospholipid biosynthetic process"/>
    <property type="evidence" value="ECO:0007669"/>
    <property type="project" value="InterPro"/>
</dbReference>
<dbReference type="STRING" id="633697.EubceDRAFT1_2462"/>
<feature type="transmembrane region" description="Helical" evidence="1">
    <location>
        <begin position="113"/>
        <end position="135"/>
    </location>
</feature>
<dbReference type="Gene3D" id="1.20.120.1760">
    <property type="match status" value="1"/>
</dbReference>
<feature type="transmembrane region" description="Helical" evidence="1">
    <location>
        <begin position="181"/>
        <end position="197"/>
    </location>
</feature>
<proteinExistence type="predicted"/>
<name>I5AWL5_EUBC6</name>
<dbReference type="GO" id="GO:0016780">
    <property type="term" value="F:phosphotransferase activity, for other substituted phosphate groups"/>
    <property type="evidence" value="ECO:0007669"/>
    <property type="project" value="InterPro"/>
</dbReference>
<protein>
    <submittedName>
        <fullName evidence="2">Phosphatidylserine synthase</fullName>
    </submittedName>
</protein>
<accession>I5AWL5</accession>
<keyword evidence="3" id="KW-1185">Reference proteome</keyword>
<reference evidence="2 3" key="1">
    <citation type="submission" date="2010-08" db="EMBL/GenBank/DDBJ databases">
        <authorList>
            <consortium name="US DOE Joint Genome Institute (JGI-PGF)"/>
            <person name="Lucas S."/>
            <person name="Copeland A."/>
            <person name="Lapidus A."/>
            <person name="Cheng J.-F."/>
            <person name="Bruce D."/>
            <person name="Goodwin L."/>
            <person name="Pitluck S."/>
            <person name="Land M.L."/>
            <person name="Hauser L."/>
            <person name="Chang Y.-J."/>
            <person name="Anderson I.J."/>
            <person name="Johnson E."/>
            <person name="Mulhopadhyay B."/>
            <person name="Kyrpides N."/>
            <person name="Woyke T.J."/>
        </authorList>
    </citation>
    <scope>NUCLEOTIDE SEQUENCE [LARGE SCALE GENOMIC DNA]</scope>
    <source>
        <strain evidence="2 3">6</strain>
    </source>
</reference>
<organism evidence="2 3">
    <name type="scientific">Eubacterium cellulosolvens (strain ATCC 43171 / JCM 9499 / 6)</name>
    <name type="common">Cillobacterium cellulosolvens</name>
    <dbReference type="NCBI Taxonomy" id="633697"/>
    <lineage>
        <taxon>Bacteria</taxon>
        <taxon>Bacillati</taxon>
        <taxon>Bacillota</taxon>
        <taxon>Clostridia</taxon>
        <taxon>Eubacteriales</taxon>
        <taxon>Eubacteriaceae</taxon>
        <taxon>Eubacterium</taxon>
    </lineage>
</organism>
<keyword evidence="1" id="KW-1133">Transmembrane helix</keyword>
<feature type="transmembrane region" description="Helical" evidence="1">
    <location>
        <begin position="156"/>
        <end position="175"/>
    </location>
</feature>
<evidence type="ECO:0000313" key="3">
    <source>
        <dbReference type="Proteomes" id="UP000005753"/>
    </source>
</evidence>
<dbReference type="AlphaFoldDB" id="I5AWL5"/>
<dbReference type="Pfam" id="PF01066">
    <property type="entry name" value="CDP-OH_P_transf"/>
    <property type="match status" value="1"/>
</dbReference>